<keyword evidence="4" id="KW-1185">Reference proteome</keyword>
<dbReference type="Proteomes" id="UP001198495">
    <property type="component" value="Unassembled WGS sequence"/>
</dbReference>
<reference evidence="3 4" key="1">
    <citation type="submission" date="2021-10" db="EMBL/GenBank/DDBJ databases">
        <title>Anaerobic single-cell dispensing facilitates the cultivation of human gut bacteria.</title>
        <authorList>
            <person name="Afrizal A."/>
        </authorList>
    </citation>
    <scope>NUCLEOTIDE SEQUENCE [LARGE SCALE GENOMIC DNA]</scope>
    <source>
        <strain evidence="3 4">CLA-AA-H212</strain>
    </source>
</reference>
<evidence type="ECO:0000313" key="4">
    <source>
        <dbReference type="Proteomes" id="UP001198495"/>
    </source>
</evidence>
<dbReference type="Gene3D" id="3.40.190.10">
    <property type="entry name" value="Periplasmic binding protein-like II"/>
    <property type="match status" value="2"/>
</dbReference>
<name>A0ABS8FPR1_9FIRM</name>
<accession>A0ABS8FPR1</accession>
<dbReference type="InterPro" id="IPR027024">
    <property type="entry name" value="UCP027386_ABC_sbc_TM0202"/>
</dbReference>
<dbReference type="EMBL" id="JAJEQT010000006">
    <property type="protein sequence ID" value="MCC2219143.1"/>
    <property type="molecule type" value="Genomic_DNA"/>
</dbReference>
<gene>
    <name evidence="3" type="ORF">LKD28_08860</name>
</gene>
<dbReference type="PROSITE" id="PS51257">
    <property type="entry name" value="PROKAR_LIPOPROTEIN"/>
    <property type="match status" value="1"/>
</dbReference>
<evidence type="ECO:0000256" key="1">
    <source>
        <dbReference type="SAM" id="SignalP"/>
    </source>
</evidence>
<evidence type="ECO:0000259" key="2">
    <source>
        <dbReference type="Pfam" id="PF09084"/>
    </source>
</evidence>
<dbReference type="PANTHER" id="PTHR30024:SF46">
    <property type="entry name" value="ABC TRANSPORTER, SUBSTRATE-BINDING LIPOPROTEIN"/>
    <property type="match status" value="1"/>
</dbReference>
<sequence length="338" mass="36165">MNEMRRNAKKRPAVKKVFALLLAFSMFCMLLAGCGKKERTDDVTVRVGAMSGPTAMGMVKLMKDAEDGTAKGTYEFADLSTDPSTFVAPLTKGDIDIAAVPSNLASVIYNNTNGGVQILAVNTLGVLNIVERGDSVQSIKDLAGKKLYATGQGATPEYTLRHILKQNGIDPDSGLTIQWCADTTEALSYIANDSEAIAMLPQPFATAAMGQVDGLRVAIDLNDAWTEIEDCDIVTGVVVARTDFVKEHPQAVETFLSEYEASVAYTNDNAADAAELIAGYGIVAKAPLAEKAIPKCHITFLKGQEMKDSVSGYLQILFDENPQAVGGTLPADDFYYGL</sequence>
<dbReference type="PIRSF" id="PIRSF027386">
    <property type="entry name" value="UCP027386_ABC_sbc_TM0202"/>
    <property type="match status" value="1"/>
</dbReference>
<dbReference type="PANTHER" id="PTHR30024">
    <property type="entry name" value="ALIPHATIC SULFONATES-BINDING PROTEIN-RELATED"/>
    <property type="match status" value="1"/>
</dbReference>
<evidence type="ECO:0000313" key="3">
    <source>
        <dbReference type="EMBL" id="MCC2219143.1"/>
    </source>
</evidence>
<dbReference type="RefSeq" id="WP_227573315.1">
    <property type="nucleotide sequence ID" value="NZ_JAJEQT010000006.1"/>
</dbReference>
<feature type="chain" id="PRO_5045876703" evidence="1">
    <location>
        <begin position="33"/>
        <end position="338"/>
    </location>
</feature>
<dbReference type="InterPro" id="IPR015168">
    <property type="entry name" value="SsuA/THI5"/>
</dbReference>
<organism evidence="3 4">
    <name type="scientific">Coprococcus hominis</name>
    <name type="common">ex Arizal et al. 2022</name>
    <dbReference type="NCBI Taxonomy" id="2881262"/>
    <lineage>
        <taxon>Bacteria</taxon>
        <taxon>Bacillati</taxon>
        <taxon>Bacillota</taxon>
        <taxon>Clostridia</taxon>
        <taxon>Lachnospirales</taxon>
        <taxon>Lachnospiraceae</taxon>
        <taxon>Coprococcus</taxon>
    </lineage>
</organism>
<feature type="signal peptide" evidence="1">
    <location>
        <begin position="1"/>
        <end position="32"/>
    </location>
</feature>
<dbReference type="Pfam" id="PF09084">
    <property type="entry name" value="NMT1"/>
    <property type="match status" value="1"/>
</dbReference>
<protein>
    <submittedName>
        <fullName evidence="3">ABC transporter substrate-binding protein</fullName>
    </submittedName>
</protein>
<keyword evidence="1" id="KW-0732">Signal</keyword>
<dbReference type="SUPFAM" id="SSF53850">
    <property type="entry name" value="Periplasmic binding protein-like II"/>
    <property type="match status" value="1"/>
</dbReference>
<proteinExistence type="predicted"/>
<feature type="domain" description="SsuA/THI5-like" evidence="2">
    <location>
        <begin position="129"/>
        <end position="269"/>
    </location>
</feature>
<comment type="caution">
    <text evidence="3">The sequence shown here is derived from an EMBL/GenBank/DDBJ whole genome shotgun (WGS) entry which is preliminary data.</text>
</comment>